<proteinExistence type="predicted"/>
<dbReference type="Pfam" id="PF24254">
    <property type="entry name" value="DUF7455"/>
    <property type="match status" value="1"/>
</dbReference>
<gene>
    <name evidence="2" type="ORF">HALOF300_05098</name>
</gene>
<evidence type="ECO:0000313" key="2">
    <source>
        <dbReference type="EMBL" id="VZO40394.1"/>
    </source>
</evidence>
<protein>
    <recommendedName>
        <fullName evidence="1">DUF7455 domain-containing protein</fullName>
    </recommendedName>
</protein>
<name>A0A7M4DSF0_9MICO</name>
<dbReference type="InterPro" id="IPR055878">
    <property type="entry name" value="DUF7455"/>
</dbReference>
<comment type="caution">
    <text evidence="2">The sequence shown here is derived from an EMBL/GenBank/DDBJ whole genome shotgun (WGS) entry which is preliminary data.</text>
</comment>
<reference evidence="2 3" key="1">
    <citation type="submission" date="2019-11" db="EMBL/GenBank/DDBJ databases">
        <authorList>
            <person name="Criscuolo A."/>
        </authorList>
    </citation>
    <scope>NUCLEOTIDE SEQUENCE [LARGE SCALE GENOMIC DNA]</scope>
    <source>
        <strain evidence="2">CIP111667</strain>
    </source>
</reference>
<evidence type="ECO:0000313" key="3">
    <source>
        <dbReference type="Proteomes" id="UP000419743"/>
    </source>
</evidence>
<accession>A0A7M4DSF0</accession>
<sequence length="94" mass="10384">MSELTPKNGWNVGRRWLHVTVSVLTADQVTPELTAADRCDACGAQAYVRVLLPTGELLFCAHHGRKHAEALGQVATHIHDESDRLLSEPKSDQR</sequence>
<dbReference type="Proteomes" id="UP000419743">
    <property type="component" value="Unassembled WGS sequence"/>
</dbReference>
<dbReference type="AlphaFoldDB" id="A0A7M4DSF0"/>
<organism evidence="2 3">
    <name type="scientific">Occultella aeris</name>
    <dbReference type="NCBI Taxonomy" id="2761496"/>
    <lineage>
        <taxon>Bacteria</taxon>
        <taxon>Bacillati</taxon>
        <taxon>Actinomycetota</taxon>
        <taxon>Actinomycetes</taxon>
        <taxon>Micrococcales</taxon>
        <taxon>Ruaniaceae</taxon>
        <taxon>Occultella</taxon>
    </lineage>
</organism>
<dbReference type="EMBL" id="CACRYJ010000069">
    <property type="protein sequence ID" value="VZO40394.1"/>
    <property type="molecule type" value="Genomic_DNA"/>
</dbReference>
<feature type="domain" description="DUF7455" evidence="1">
    <location>
        <begin position="33"/>
        <end position="85"/>
    </location>
</feature>
<keyword evidence="3" id="KW-1185">Reference proteome</keyword>
<evidence type="ECO:0000259" key="1">
    <source>
        <dbReference type="Pfam" id="PF24254"/>
    </source>
</evidence>